<dbReference type="AlphaFoldDB" id="A0A5B1BMX5"/>
<keyword evidence="3" id="KW-1185">Reference proteome</keyword>
<evidence type="ECO:0000259" key="1">
    <source>
        <dbReference type="Pfam" id="PF01494"/>
    </source>
</evidence>
<gene>
    <name evidence="2" type="ORF">F0Q45_13505</name>
</gene>
<organism evidence="2 3">
    <name type="scientific">Mycobacterium simiae</name>
    <name type="common">Mycobacterium habana</name>
    <dbReference type="NCBI Taxonomy" id="1784"/>
    <lineage>
        <taxon>Bacteria</taxon>
        <taxon>Bacillati</taxon>
        <taxon>Actinomycetota</taxon>
        <taxon>Actinomycetes</taxon>
        <taxon>Mycobacteriales</taxon>
        <taxon>Mycobacteriaceae</taxon>
        <taxon>Mycobacterium</taxon>
        <taxon>Mycobacterium simiae complex</taxon>
    </lineage>
</organism>
<proteinExistence type="predicted"/>
<dbReference type="RefSeq" id="WP_149654429.1">
    <property type="nucleotide sequence ID" value="NZ_VTZN01000075.1"/>
</dbReference>
<evidence type="ECO:0000313" key="2">
    <source>
        <dbReference type="EMBL" id="KAA1249746.1"/>
    </source>
</evidence>
<accession>A0A5B1BMX5</accession>
<dbReference type="Gene3D" id="3.30.9.10">
    <property type="entry name" value="D-Amino Acid Oxidase, subunit A, domain 2"/>
    <property type="match status" value="1"/>
</dbReference>
<dbReference type="OrthoDB" id="9782160at2"/>
<feature type="domain" description="FAD-binding" evidence="1">
    <location>
        <begin position="2"/>
        <end position="327"/>
    </location>
</feature>
<sequence>MKVVICGAGIAGLTLAQRLAALGTNVVLLERASGPRTYGHMIDFYGAGYEAAEAIGVLPAIQQLAYPIGAASLVDQHGRRKADVPYRQVTKALEGRLCRVMRPDLENVLRDNLPREVELRFGASVSEVAQRDDGVCVALEDGTKLDADLLVGADGIHSTVRTLVFGPPSQYLRYPGFHSAAFALEAPSIREAVGDHVVLTDAVDRQIALHALRDGRTAVCAVYRASDGGRPDDARAALRDRYAAMGWLVPEVLERCPESAKIHYDRVAQIEMPRWSDNRVVLVGDACCATSVLAGQGASLSVASAYVLAEQLRTTSSVDRALAFYERLWRPVVEEKQQTGRAATGWLFPASSSQLRIRRAAQRLTWRPLLNRFVATALAGEPTAVITMLRLGSSDSPAVP</sequence>
<dbReference type="InterPro" id="IPR036188">
    <property type="entry name" value="FAD/NAD-bd_sf"/>
</dbReference>
<comment type="caution">
    <text evidence="2">The sequence shown here is derived from an EMBL/GenBank/DDBJ whole genome shotgun (WGS) entry which is preliminary data.</text>
</comment>
<dbReference type="PRINTS" id="PR00420">
    <property type="entry name" value="RNGMNOXGNASE"/>
</dbReference>
<reference evidence="2 3" key="1">
    <citation type="submission" date="2019-09" db="EMBL/GenBank/DDBJ databases">
        <title>Report of infection by Mycobacterium simiae a patient suffering from pulmonary tuberculosis.</title>
        <authorList>
            <person name="Mohanty P.S."/>
            <person name="Bansal A.K."/>
            <person name="Singh H."/>
            <person name="Sharma S."/>
            <person name="Patil S.A."/>
            <person name="Upadhaya P."/>
            <person name="Singh P.K."/>
            <person name="Kumar D."/>
            <person name="Kumar S."/>
            <person name="Singh R.K."/>
            <person name="Chaudhary B."/>
        </authorList>
    </citation>
    <scope>NUCLEOTIDE SEQUENCE [LARGE SCALE GENOMIC DNA]</scope>
    <source>
        <strain evidence="2 3">JAL-560-SIM</strain>
    </source>
</reference>
<dbReference type="SUPFAM" id="SSF51905">
    <property type="entry name" value="FAD/NAD(P)-binding domain"/>
    <property type="match status" value="1"/>
</dbReference>
<protein>
    <submittedName>
        <fullName evidence="2">FAD-dependent oxidoreductase</fullName>
    </submittedName>
</protein>
<name>A0A5B1BMX5_MYCSI</name>
<dbReference type="Pfam" id="PF01494">
    <property type="entry name" value="FAD_binding_3"/>
    <property type="match status" value="1"/>
</dbReference>
<dbReference type="Proteomes" id="UP000324701">
    <property type="component" value="Unassembled WGS sequence"/>
</dbReference>
<dbReference type="InterPro" id="IPR002938">
    <property type="entry name" value="FAD-bd"/>
</dbReference>
<dbReference type="PANTHER" id="PTHR46865">
    <property type="entry name" value="OXIDOREDUCTASE-RELATED"/>
    <property type="match status" value="1"/>
</dbReference>
<dbReference type="EMBL" id="VTZN01000075">
    <property type="protein sequence ID" value="KAA1249746.1"/>
    <property type="molecule type" value="Genomic_DNA"/>
</dbReference>
<dbReference type="GO" id="GO:0071949">
    <property type="term" value="F:FAD binding"/>
    <property type="evidence" value="ECO:0007669"/>
    <property type="project" value="InterPro"/>
</dbReference>
<dbReference type="Gene3D" id="3.50.50.60">
    <property type="entry name" value="FAD/NAD(P)-binding domain"/>
    <property type="match status" value="1"/>
</dbReference>
<dbReference type="InterPro" id="IPR051704">
    <property type="entry name" value="FAD_aromatic-hydroxylase"/>
</dbReference>
<evidence type="ECO:0000313" key="3">
    <source>
        <dbReference type="Proteomes" id="UP000324701"/>
    </source>
</evidence>